<dbReference type="Gene3D" id="2.120.10.30">
    <property type="entry name" value="TolB, C-terminal domain"/>
    <property type="match status" value="1"/>
</dbReference>
<accession>A0A098S8A0</accession>
<dbReference type="PROSITE" id="PS51662">
    <property type="entry name" value="BP_PHYTASE"/>
    <property type="match status" value="1"/>
</dbReference>
<feature type="signal peptide" evidence="1">
    <location>
        <begin position="1"/>
        <end position="20"/>
    </location>
</feature>
<evidence type="ECO:0000313" key="4">
    <source>
        <dbReference type="Proteomes" id="UP000029736"/>
    </source>
</evidence>
<dbReference type="Pfam" id="PF02333">
    <property type="entry name" value="Phytase"/>
    <property type="match status" value="1"/>
</dbReference>
<reference evidence="3 4" key="1">
    <citation type="journal article" date="2014" name="Int. J. Syst. Evol. Microbiol.">
        <title>Phaeodactylibacter xiamenensis gen. nov., sp. nov., a member of the family Saprospiraceae isolated from the marine alga Phaeodactylum tricornutum.</title>
        <authorList>
            <person name="Chen Z.Jr."/>
            <person name="Lei X."/>
            <person name="Lai Q."/>
            <person name="Li Y."/>
            <person name="Zhang B."/>
            <person name="Zhang J."/>
            <person name="Zhang H."/>
            <person name="Yang L."/>
            <person name="Zheng W."/>
            <person name="Tian Y."/>
            <person name="Yu Z."/>
            <person name="Xu H.Jr."/>
            <person name="Zheng T."/>
        </authorList>
    </citation>
    <scope>NUCLEOTIDE SEQUENCE [LARGE SCALE GENOMIC DNA]</scope>
    <source>
        <strain evidence="3 4">KD52</strain>
    </source>
</reference>
<evidence type="ECO:0000313" key="3">
    <source>
        <dbReference type="EMBL" id="KGE87898.1"/>
    </source>
</evidence>
<organism evidence="3 4">
    <name type="scientific">Phaeodactylibacter xiamenensis</name>
    <dbReference type="NCBI Taxonomy" id="1524460"/>
    <lineage>
        <taxon>Bacteria</taxon>
        <taxon>Pseudomonadati</taxon>
        <taxon>Bacteroidota</taxon>
        <taxon>Saprospiria</taxon>
        <taxon>Saprospirales</taxon>
        <taxon>Haliscomenobacteraceae</taxon>
        <taxon>Phaeodactylibacter</taxon>
    </lineage>
</organism>
<dbReference type="InterPro" id="IPR011042">
    <property type="entry name" value="6-blade_b-propeller_TolB-like"/>
</dbReference>
<comment type="caution">
    <text evidence="3">The sequence shown here is derived from an EMBL/GenBank/DDBJ whole genome shotgun (WGS) entry which is preliminary data.</text>
</comment>
<dbReference type="InterPro" id="IPR003431">
    <property type="entry name" value="B-propeller_Phytase"/>
</dbReference>
<keyword evidence="4" id="KW-1185">Reference proteome</keyword>
<keyword evidence="1" id="KW-0732">Signal</keyword>
<feature type="domain" description="BPP" evidence="2">
    <location>
        <begin position="23"/>
        <end position="352"/>
    </location>
</feature>
<dbReference type="AlphaFoldDB" id="A0A098S8A0"/>
<dbReference type="EMBL" id="JPOS01000029">
    <property type="protein sequence ID" value="KGE87898.1"/>
    <property type="molecule type" value="Genomic_DNA"/>
</dbReference>
<proteinExistence type="predicted"/>
<dbReference type="STRING" id="1524460.IX84_12265"/>
<dbReference type="PROSITE" id="PS51257">
    <property type="entry name" value="PROKAR_LIPOPROTEIN"/>
    <property type="match status" value="1"/>
</dbReference>
<sequence length="352" mass="39485">MNMKNLLYLFLLFWVTACHAPTEEVQDKSHEKIVPTLKTEPVQFDTDDPAIWYNSDDPAQSLVLGTDKEIGGGLYVFDLKGRIIDSLTVRGLSYPNNVDVEYDVLLSDSMTTDVAVTVERPLGLVRIFSVPELQPLDGGGIPVFEMESDSLMRLPMGVALYKKPDTGEVHLIVSRKQGPTDGNYLAQYAILPGDSNQLKLELLRQFGQFSGGESEIEAIMVDDAMGYVYYSDEMKGIRKYYADPAMGEEELALFGTEDFKDDREGIALWPTSDSTGYIVVSNQQDLSFNVYPRNPEQHAHQLLTNWKLSTVETDGCELLAKPLGPYFPKGVFIAMSEDTTFHYYDLRKLAIE</sequence>
<dbReference type="GO" id="GO:0016158">
    <property type="term" value="F:inositol hexakisphosphate 3-phosphatase activity"/>
    <property type="evidence" value="ECO:0007669"/>
    <property type="project" value="InterPro"/>
</dbReference>
<protein>
    <recommendedName>
        <fullName evidence="2">BPP domain-containing protein</fullName>
    </recommendedName>
</protein>
<name>A0A098S8A0_9BACT</name>
<gene>
    <name evidence="3" type="ORF">IX84_12265</name>
</gene>
<feature type="chain" id="PRO_5001939952" description="BPP domain-containing protein" evidence="1">
    <location>
        <begin position="21"/>
        <end position="352"/>
    </location>
</feature>
<evidence type="ECO:0000259" key="2">
    <source>
        <dbReference type="PROSITE" id="PS51662"/>
    </source>
</evidence>
<dbReference type="SUPFAM" id="SSF50956">
    <property type="entry name" value="Thermostable phytase (3-phytase)"/>
    <property type="match status" value="1"/>
</dbReference>
<evidence type="ECO:0000256" key="1">
    <source>
        <dbReference type="SAM" id="SignalP"/>
    </source>
</evidence>
<dbReference type="Proteomes" id="UP000029736">
    <property type="component" value="Unassembled WGS sequence"/>
</dbReference>